<dbReference type="PANTHER" id="PTHR46112">
    <property type="entry name" value="AMINOPEPTIDASE"/>
    <property type="match status" value="1"/>
</dbReference>
<dbReference type="InterPro" id="IPR036005">
    <property type="entry name" value="Creatinase/aminopeptidase-like"/>
</dbReference>
<proteinExistence type="predicted"/>
<reference evidence="3" key="1">
    <citation type="submission" date="2018-02" db="EMBL/GenBank/DDBJ databases">
        <authorList>
            <person name="Hausmann B."/>
        </authorList>
    </citation>
    <scope>NUCLEOTIDE SEQUENCE [LARGE SCALE GENOMIC DNA]</scope>
    <source>
        <strain evidence="3">Peat soil MAG SbA1</strain>
    </source>
</reference>
<dbReference type="OrthoDB" id="123132at2"/>
<sequence length="450" mass="50016">MISRLPSETHRQDLDKALRVLQDTPAIEREFMAPLEEFQARVRRTNQALQCHGHTVGLVFSDEHYAGDVPYLGGNTNISIEQVAGIIGPNGFHVVAGLEGGYVAEQLAGRSGATVHKVELLQLADEKYPIRAERLEDVIKAAAGKDVDHIALLTPRQVIPAGLVEYLDNIYGREGVVDAQELYYRVKYEKSEIEMRLIADACIIADAMLRAMLAVLRPGRLETEVAAWGAWVGRMLGSERDGFQIMVGANTANRTLIGPALNRQIREGDWVHLGVAPKRDGLTACIRRSVIAVDSPTKVTPEQKFWFDLVEEGYDVGERWYREVAGKQLPARLQEQSLVDFFAGHSQEISRRIGREINLAQQKPYTGTHNSGYTECQEFFGAITLDSQEPLGNQIVTMLDVALRGIGDRWNDVVIPGFDFCVVENTLGKYGTRVETLTKVPINVQELVVP</sequence>
<dbReference type="AlphaFoldDB" id="A0A2U3K6D6"/>
<dbReference type="SUPFAM" id="SSF55920">
    <property type="entry name" value="Creatinase/aminopeptidase"/>
    <property type="match status" value="1"/>
</dbReference>
<dbReference type="Proteomes" id="UP000238701">
    <property type="component" value="Unassembled WGS sequence"/>
</dbReference>
<protein>
    <submittedName>
        <fullName evidence="2">Putative Xaa-Pro dipeptidase</fullName>
    </submittedName>
</protein>
<dbReference type="EMBL" id="OMOD01000046">
    <property type="protein sequence ID" value="SPF35120.1"/>
    <property type="molecule type" value="Genomic_DNA"/>
</dbReference>
<gene>
    <name evidence="2" type="ORF">SBA1_140010</name>
</gene>
<evidence type="ECO:0000313" key="2">
    <source>
        <dbReference type="EMBL" id="SPF35120.1"/>
    </source>
</evidence>
<evidence type="ECO:0000259" key="1">
    <source>
        <dbReference type="Pfam" id="PF00557"/>
    </source>
</evidence>
<dbReference type="Pfam" id="PF00557">
    <property type="entry name" value="Peptidase_M24"/>
    <property type="match status" value="1"/>
</dbReference>
<feature type="domain" description="Peptidase M24" evidence="1">
    <location>
        <begin position="197"/>
        <end position="316"/>
    </location>
</feature>
<dbReference type="InterPro" id="IPR050659">
    <property type="entry name" value="Peptidase_M24B"/>
</dbReference>
<dbReference type="Gene3D" id="3.90.230.10">
    <property type="entry name" value="Creatinase/methionine aminopeptidase superfamily"/>
    <property type="match status" value="1"/>
</dbReference>
<dbReference type="InterPro" id="IPR000994">
    <property type="entry name" value="Pept_M24"/>
</dbReference>
<accession>A0A2U3K6D6</accession>
<dbReference type="PANTHER" id="PTHR46112:SF2">
    <property type="entry name" value="XAA-PRO AMINOPEPTIDASE P-RELATED"/>
    <property type="match status" value="1"/>
</dbReference>
<name>A0A2U3K6D6_9BACT</name>
<organism evidence="2 3">
    <name type="scientific">Candidatus Sulfotelmatobacter kueseliae</name>
    <dbReference type="NCBI Taxonomy" id="2042962"/>
    <lineage>
        <taxon>Bacteria</taxon>
        <taxon>Pseudomonadati</taxon>
        <taxon>Acidobacteriota</taxon>
        <taxon>Terriglobia</taxon>
        <taxon>Terriglobales</taxon>
        <taxon>Candidatus Korobacteraceae</taxon>
        <taxon>Candidatus Sulfotelmatobacter</taxon>
    </lineage>
</organism>
<evidence type="ECO:0000313" key="3">
    <source>
        <dbReference type="Proteomes" id="UP000238701"/>
    </source>
</evidence>